<protein>
    <submittedName>
        <fullName evidence="2">Uncharacterized protein</fullName>
    </submittedName>
</protein>
<feature type="compositionally biased region" description="Low complexity" evidence="1">
    <location>
        <begin position="31"/>
        <end position="48"/>
    </location>
</feature>
<dbReference type="EMBL" id="SZYD01000015">
    <property type="protein sequence ID" value="KAD3640420.1"/>
    <property type="molecule type" value="Genomic_DNA"/>
</dbReference>
<feature type="region of interest" description="Disordered" evidence="1">
    <location>
        <begin position="1"/>
        <end position="89"/>
    </location>
</feature>
<feature type="compositionally biased region" description="Polar residues" evidence="1">
    <location>
        <begin position="11"/>
        <end position="30"/>
    </location>
</feature>
<evidence type="ECO:0000313" key="2">
    <source>
        <dbReference type="EMBL" id="KAD3640420.1"/>
    </source>
</evidence>
<proteinExistence type="predicted"/>
<name>A0A5N6MJL8_9ASTR</name>
<evidence type="ECO:0000256" key="1">
    <source>
        <dbReference type="SAM" id="MobiDB-lite"/>
    </source>
</evidence>
<feature type="compositionally biased region" description="Basic and acidic residues" evidence="1">
    <location>
        <begin position="78"/>
        <end position="89"/>
    </location>
</feature>
<dbReference type="AlphaFoldDB" id="A0A5N6MJL8"/>
<comment type="caution">
    <text evidence="2">The sequence shown here is derived from an EMBL/GenBank/DDBJ whole genome shotgun (WGS) entry which is preliminary data.</text>
</comment>
<gene>
    <name evidence="2" type="ORF">E3N88_29643</name>
</gene>
<organism evidence="2 3">
    <name type="scientific">Mikania micrantha</name>
    <name type="common">bitter vine</name>
    <dbReference type="NCBI Taxonomy" id="192012"/>
    <lineage>
        <taxon>Eukaryota</taxon>
        <taxon>Viridiplantae</taxon>
        <taxon>Streptophyta</taxon>
        <taxon>Embryophyta</taxon>
        <taxon>Tracheophyta</taxon>
        <taxon>Spermatophyta</taxon>
        <taxon>Magnoliopsida</taxon>
        <taxon>eudicotyledons</taxon>
        <taxon>Gunneridae</taxon>
        <taxon>Pentapetalae</taxon>
        <taxon>asterids</taxon>
        <taxon>campanulids</taxon>
        <taxon>Asterales</taxon>
        <taxon>Asteraceae</taxon>
        <taxon>Asteroideae</taxon>
        <taxon>Heliantheae alliance</taxon>
        <taxon>Eupatorieae</taxon>
        <taxon>Mikania</taxon>
    </lineage>
</organism>
<evidence type="ECO:0000313" key="3">
    <source>
        <dbReference type="Proteomes" id="UP000326396"/>
    </source>
</evidence>
<dbReference type="Proteomes" id="UP000326396">
    <property type="component" value="Linkage Group LG5"/>
</dbReference>
<sequence>MDSCETDFEAENSSWPDANTAKSGQPSETFNSDPSSDTESNSSVEVVTCRGPMLPRETTDMDGILDPSVAEDEVADDTPVRGHRSIEEV</sequence>
<keyword evidence="3" id="KW-1185">Reference proteome</keyword>
<reference evidence="2 3" key="1">
    <citation type="submission" date="2019-05" db="EMBL/GenBank/DDBJ databases">
        <title>Mikania micrantha, genome provides insights into the molecular mechanism of rapid growth.</title>
        <authorList>
            <person name="Liu B."/>
        </authorList>
    </citation>
    <scope>NUCLEOTIDE SEQUENCE [LARGE SCALE GENOMIC DNA]</scope>
    <source>
        <strain evidence="2">NLD-2019</strain>
        <tissue evidence="2">Leaf</tissue>
    </source>
</reference>
<accession>A0A5N6MJL8</accession>
<feature type="compositionally biased region" description="Acidic residues" evidence="1">
    <location>
        <begin position="1"/>
        <end position="10"/>
    </location>
</feature>